<accession>X1A2P0</accession>
<feature type="non-terminal residue" evidence="1">
    <location>
        <position position="1"/>
    </location>
</feature>
<name>X1A2P0_9ZZZZ</name>
<dbReference type="AlphaFoldDB" id="X1A2P0"/>
<reference evidence="1" key="1">
    <citation type="journal article" date="2014" name="Front. Microbiol.">
        <title>High frequency of phylogenetically diverse reductive dehalogenase-homologous genes in deep subseafloor sedimentary metagenomes.</title>
        <authorList>
            <person name="Kawai M."/>
            <person name="Futagami T."/>
            <person name="Toyoda A."/>
            <person name="Takaki Y."/>
            <person name="Nishi S."/>
            <person name="Hori S."/>
            <person name="Arai W."/>
            <person name="Tsubouchi T."/>
            <person name="Morono Y."/>
            <person name="Uchiyama I."/>
            <person name="Ito T."/>
            <person name="Fujiyama A."/>
            <person name="Inagaki F."/>
            <person name="Takami H."/>
        </authorList>
    </citation>
    <scope>NUCLEOTIDE SEQUENCE</scope>
    <source>
        <strain evidence="1">Expedition CK06-06</strain>
    </source>
</reference>
<sequence>SKLGQKGKLFCGSLSSIPAGIDQAGRIREAYKEPDETEIKCLG</sequence>
<proteinExistence type="predicted"/>
<organism evidence="1">
    <name type="scientific">marine sediment metagenome</name>
    <dbReference type="NCBI Taxonomy" id="412755"/>
    <lineage>
        <taxon>unclassified sequences</taxon>
        <taxon>metagenomes</taxon>
        <taxon>ecological metagenomes</taxon>
    </lineage>
</organism>
<gene>
    <name evidence="1" type="ORF">S01H4_13272</name>
</gene>
<evidence type="ECO:0000313" key="1">
    <source>
        <dbReference type="EMBL" id="GAG54536.1"/>
    </source>
</evidence>
<comment type="caution">
    <text evidence="1">The sequence shown here is derived from an EMBL/GenBank/DDBJ whole genome shotgun (WGS) entry which is preliminary data.</text>
</comment>
<dbReference type="EMBL" id="BART01005853">
    <property type="protein sequence ID" value="GAG54536.1"/>
    <property type="molecule type" value="Genomic_DNA"/>
</dbReference>
<protein>
    <submittedName>
        <fullName evidence="1">Uncharacterized protein</fullName>
    </submittedName>
</protein>